<dbReference type="SUPFAM" id="SSF48264">
    <property type="entry name" value="Cytochrome P450"/>
    <property type="match status" value="1"/>
</dbReference>
<keyword evidence="12" id="KW-0732">Signal</keyword>
<gene>
    <name evidence="13" type="ORF">AYBTSS11_LOCUS13867</name>
</gene>
<protein>
    <recommendedName>
        <fullName evidence="15">Cytochrome P450</fullName>
    </recommendedName>
</protein>
<dbReference type="GO" id="GO:0016705">
    <property type="term" value="F:oxidoreductase activity, acting on paired donors, with incorporation or reduction of molecular oxygen"/>
    <property type="evidence" value="ECO:0007669"/>
    <property type="project" value="InterPro"/>
</dbReference>
<dbReference type="Pfam" id="PF00067">
    <property type="entry name" value="p450"/>
    <property type="match status" value="1"/>
</dbReference>
<evidence type="ECO:0000256" key="1">
    <source>
        <dbReference type="ARBA" id="ARBA00001971"/>
    </source>
</evidence>
<feature type="chain" id="PRO_5041723657" description="Cytochrome P450" evidence="12">
    <location>
        <begin position="18"/>
        <end position="298"/>
    </location>
</feature>
<keyword evidence="7" id="KW-1133">Transmembrane helix</keyword>
<proteinExistence type="inferred from homology"/>
<dbReference type="Gene3D" id="1.10.630.10">
    <property type="entry name" value="Cytochrome P450"/>
    <property type="match status" value="1"/>
</dbReference>
<dbReference type="InterPro" id="IPR036396">
    <property type="entry name" value="Cyt_P450_sf"/>
</dbReference>
<dbReference type="EMBL" id="OY731401">
    <property type="protein sequence ID" value="CAJ1949726.1"/>
    <property type="molecule type" value="Genomic_DNA"/>
</dbReference>
<dbReference type="InterPro" id="IPR002401">
    <property type="entry name" value="Cyt_P450_E_grp-I"/>
</dbReference>
<evidence type="ECO:0000256" key="7">
    <source>
        <dbReference type="ARBA" id="ARBA00022989"/>
    </source>
</evidence>
<comment type="similarity">
    <text evidence="3">Belongs to the cytochrome P450 family.</text>
</comment>
<dbReference type="InterPro" id="IPR001128">
    <property type="entry name" value="Cyt_P450"/>
</dbReference>
<dbReference type="PANTHER" id="PTHR47955:SF22">
    <property type="entry name" value="CYTOCHROME P450 83B1-LIKE"/>
    <property type="match status" value="1"/>
</dbReference>
<accession>A0AA86VBK6</accession>
<feature type="signal peptide" evidence="12">
    <location>
        <begin position="1"/>
        <end position="17"/>
    </location>
</feature>
<dbReference type="PRINTS" id="PR00463">
    <property type="entry name" value="EP450I"/>
</dbReference>
<dbReference type="GO" id="GO:0020037">
    <property type="term" value="F:heme binding"/>
    <property type="evidence" value="ECO:0007669"/>
    <property type="project" value="InterPro"/>
</dbReference>
<dbReference type="AlphaFoldDB" id="A0AA86VBK6"/>
<keyword evidence="6" id="KW-0479">Metal-binding</keyword>
<dbReference type="GO" id="GO:0016020">
    <property type="term" value="C:membrane"/>
    <property type="evidence" value="ECO:0007669"/>
    <property type="project" value="UniProtKB-SubCell"/>
</dbReference>
<keyword evidence="11" id="KW-0472">Membrane</keyword>
<evidence type="ECO:0000256" key="5">
    <source>
        <dbReference type="ARBA" id="ARBA00022692"/>
    </source>
</evidence>
<name>A0AA86VBK6_9FABA</name>
<evidence type="ECO:0000256" key="11">
    <source>
        <dbReference type="ARBA" id="ARBA00023136"/>
    </source>
</evidence>
<dbReference type="Gramene" id="rna-AYBTSS11_LOCUS13867">
    <property type="protein sequence ID" value="CAJ1949726.1"/>
    <property type="gene ID" value="gene-AYBTSS11_LOCUS13867"/>
</dbReference>
<dbReference type="Proteomes" id="UP001189624">
    <property type="component" value="Chromosome 4"/>
</dbReference>
<keyword evidence="9" id="KW-0408">Iron</keyword>
<dbReference type="PANTHER" id="PTHR47955">
    <property type="entry name" value="CYTOCHROME P450 FAMILY 71 PROTEIN"/>
    <property type="match status" value="1"/>
</dbReference>
<keyword evidence="14" id="KW-1185">Reference proteome</keyword>
<reference evidence="13" key="1">
    <citation type="submission" date="2023-10" db="EMBL/GenBank/DDBJ databases">
        <authorList>
            <person name="Domelevo Entfellner J.-B."/>
        </authorList>
    </citation>
    <scope>NUCLEOTIDE SEQUENCE</scope>
</reference>
<dbReference type="GO" id="GO:0005506">
    <property type="term" value="F:iron ion binding"/>
    <property type="evidence" value="ECO:0007669"/>
    <property type="project" value="InterPro"/>
</dbReference>
<dbReference type="GO" id="GO:0004497">
    <property type="term" value="F:monooxygenase activity"/>
    <property type="evidence" value="ECO:0007669"/>
    <property type="project" value="UniProtKB-KW"/>
</dbReference>
<comment type="cofactor">
    <cofactor evidence="1">
        <name>heme</name>
        <dbReference type="ChEBI" id="CHEBI:30413"/>
    </cofactor>
</comment>
<evidence type="ECO:0008006" key="15">
    <source>
        <dbReference type="Google" id="ProtNLM"/>
    </source>
</evidence>
<evidence type="ECO:0000256" key="2">
    <source>
        <dbReference type="ARBA" id="ARBA00004167"/>
    </source>
</evidence>
<evidence type="ECO:0000313" key="13">
    <source>
        <dbReference type="EMBL" id="CAJ1949726.1"/>
    </source>
</evidence>
<evidence type="ECO:0000256" key="8">
    <source>
        <dbReference type="ARBA" id="ARBA00023002"/>
    </source>
</evidence>
<evidence type="ECO:0000256" key="9">
    <source>
        <dbReference type="ARBA" id="ARBA00023004"/>
    </source>
</evidence>
<keyword evidence="5" id="KW-0812">Transmembrane</keyword>
<evidence type="ECO:0000313" key="14">
    <source>
        <dbReference type="Proteomes" id="UP001189624"/>
    </source>
</evidence>
<evidence type="ECO:0000256" key="6">
    <source>
        <dbReference type="ARBA" id="ARBA00022723"/>
    </source>
</evidence>
<organism evidence="13 14">
    <name type="scientific">Sphenostylis stenocarpa</name>
    <dbReference type="NCBI Taxonomy" id="92480"/>
    <lineage>
        <taxon>Eukaryota</taxon>
        <taxon>Viridiplantae</taxon>
        <taxon>Streptophyta</taxon>
        <taxon>Embryophyta</taxon>
        <taxon>Tracheophyta</taxon>
        <taxon>Spermatophyta</taxon>
        <taxon>Magnoliopsida</taxon>
        <taxon>eudicotyledons</taxon>
        <taxon>Gunneridae</taxon>
        <taxon>Pentapetalae</taxon>
        <taxon>rosids</taxon>
        <taxon>fabids</taxon>
        <taxon>Fabales</taxon>
        <taxon>Fabaceae</taxon>
        <taxon>Papilionoideae</taxon>
        <taxon>50 kb inversion clade</taxon>
        <taxon>NPAAA clade</taxon>
        <taxon>indigoferoid/millettioid clade</taxon>
        <taxon>Phaseoleae</taxon>
        <taxon>Sphenostylis</taxon>
    </lineage>
</organism>
<evidence type="ECO:0000256" key="3">
    <source>
        <dbReference type="ARBA" id="ARBA00010617"/>
    </source>
</evidence>
<comment type="subcellular location">
    <subcellularLocation>
        <location evidence="2">Membrane</location>
        <topology evidence="2">Single-pass membrane protein</topology>
    </subcellularLocation>
</comment>
<keyword evidence="8" id="KW-0560">Oxidoreductase</keyword>
<sequence length="298" mass="34348">MVSPLLILCLALPLLLLIFFQNRRNLNKWHLPPGPKGLPIIGNLHQLDSSILYLQLWQLSKKYGPLYSLKFGLRRAIVVSSAQLAKEVLKDHDLECCGRPKLLGQQTLFYNGSEVIFSTYGEFWREIRKICIVHVLSYRHVSRFAPIRQHEVKNMMKKISRNASSSKLTNLNEALVAHASSIISRIVFGRSYDDEEAERSRFHGLLNDCQAMMVAFFFYDYIPLLGWIDRLTGQQARLDGIFKEVDKFTQEVIDEHSDPSRKRTTENEDVTDLLLQLQKRRSTSVELTDDVVKAILMV</sequence>
<keyword evidence="4" id="KW-0349">Heme</keyword>
<keyword evidence="10" id="KW-0503">Monooxygenase</keyword>
<evidence type="ECO:0000256" key="12">
    <source>
        <dbReference type="SAM" id="SignalP"/>
    </source>
</evidence>
<evidence type="ECO:0000256" key="4">
    <source>
        <dbReference type="ARBA" id="ARBA00022617"/>
    </source>
</evidence>
<evidence type="ECO:0000256" key="10">
    <source>
        <dbReference type="ARBA" id="ARBA00023033"/>
    </source>
</evidence>